<organism evidence="1 2">
    <name type="scientific">Phyllostomus discolor</name>
    <name type="common">pale spear-nosed bat</name>
    <dbReference type="NCBI Taxonomy" id="89673"/>
    <lineage>
        <taxon>Eukaryota</taxon>
        <taxon>Metazoa</taxon>
        <taxon>Chordata</taxon>
        <taxon>Craniata</taxon>
        <taxon>Vertebrata</taxon>
        <taxon>Euteleostomi</taxon>
        <taxon>Mammalia</taxon>
        <taxon>Eutheria</taxon>
        <taxon>Laurasiatheria</taxon>
        <taxon>Chiroptera</taxon>
        <taxon>Yangochiroptera</taxon>
        <taxon>Phyllostomidae</taxon>
        <taxon>Phyllostominae</taxon>
        <taxon>Phyllostomus</taxon>
    </lineage>
</organism>
<gene>
    <name evidence="1" type="ORF">HJG60_009649</name>
</gene>
<dbReference type="Proteomes" id="UP000664940">
    <property type="component" value="Unassembled WGS sequence"/>
</dbReference>
<dbReference type="EMBL" id="JABVXQ010000002">
    <property type="protein sequence ID" value="KAF6125101.1"/>
    <property type="molecule type" value="Genomic_DNA"/>
</dbReference>
<evidence type="ECO:0000313" key="2">
    <source>
        <dbReference type="Proteomes" id="UP000664940"/>
    </source>
</evidence>
<proteinExistence type="predicted"/>
<sequence>MIPANASVRVQCFNLAMLVKIKGVTSAFQDREGFTDPVLVIICFEYFSKPQIRLFITFQLFLSLSINSENRAIGCNTKYIQVWSKDHRIPKEKDKVPLLLVDQLQATYLFLGAEEEDHGRLKSTVICSTNTLDLIIFMCITTVFKSPCNYLFTICLFCWNKTSAETGAITST</sequence>
<accession>A0A834BBU7</accession>
<name>A0A834BBU7_9CHIR</name>
<reference evidence="1 2" key="1">
    <citation type="journal article" date="2020" name="Nature">
        <title>Six reference-quality genomes reveal evolution of bat adaptations.</title>
        <authorList>
            <person name="Jebb D."/>
            <person name="Huang Z."/>
            <person name="Pippel M."/>
            <person name="Hughes G.M."/>
            <person name="Lavrichenko K."/>
            <person name="Devanna P."/>
            <person name="Winkler S."/>
            <person name="Jermiin L.S."/>
            <person name="Skirmuntt E.C."/>
            <person name="Katzourakis A."/>
            <person name="Burkitt-Gray L."/>
            <person name="Ray D.A."/>
            <person name="Sullivan K.A.M."/>
            <person name="Roscito J.G."/>
            <person name="Kirilenko B.M."/>
            <person name="Davalos L.M."/>
            <person name="Corthals A.P."/>
            <person name="Power M.L."/>
            <person name="Jones G."/>
            <person name="Ransome R.D."/>
            <person name="Dechmann D.K.N."/>
            <person name="Locatelli A.G."/>
            <person name="Puechmaille S.J."/>
            <person name="Fedrigo O."/>
            <person name="Jarvis E.D."/>
            <person name="Hiller M."/>
            <person name="Vernes S.C."/>
            <person name="Myers E.W."/>
            <person name="Teeling E.C."/>
        </authorList>
    </citation>
    <scope>NUCLEOTIDE SEQUENCE [LARGE SCALE GENOMIC DNA]</scope>
    <source>
        <strain evidence="1">Bat1K_MPI-CBG_1</strain>
    </source>
</reference>
<protein>
    <submittedName>
        <fullName evidence="1">Uncharacterized protein</fullName>
    </submittedName>
</protein>
<dbReference type="AlphaFoldDB" id="A0A834BBU7"/>
<comment type="caution">
    <text evidence="1">The sequence shown here is derived from an EMBL/GenBank/DDBJ whole genome shotgun (WGS) entry which is preliminary data.</text>
</comment>
<evidence type="ECO:0000313" key="1">
    <source>
        <dbReference type="EMBL" id="KAF6125101.1"/>
    </source>
</evidence>